<dbReference type="EMBL" id="CM007382">
    <property type="protein sequence ID" value="ONK77503.1"/>
    <property type="molecule type" value="Genomic_DNA"/>
</dbReference>
<organism evidence="1 2">
    <name type="scientific">Asparagus officinalis</name>
    <name type="common">Garden asparagus</name>
    <dbReference type="NCBI Taxonomy" id="4686"/>
    <lineage>
        <taxon>Eukaryota</taxon>
        <taxon>Viridiplantae</taxon>
        <taxon>Streptophyta</taxon>
        <taxon>Embryophyta</taxon>
        <taxon>Tracheophyta</taxon>
        <taxon>Spermatophyta</taxon>
        <taxon>Magnoliopsida</taxon>
        <taxon>Liliopsida</taxon>
        <taxon>Asparagales</taxon>
        <taxon>Asparagaceae</taxon>
        <taxon>Asparagoideae</taxon>
        <taxon>Asparagus</taxon>
    </lineage>
</organism>
<evidence type="ECO:0000313" key="1">
    <source>
        <dbReference type="EMBL" id="ONK77503.1"/>
    </source>
</evidence>
<evidence type="ECO:0000313" key="2">
    <source>
        <dbReference type="Proteomes" id="UP000243459"/>
    </source>
</evidence>
<keyword evidence="2" id="KW-1185">Reference proteome</keyword>
<protein>
    <submittedName>
        <fullName evidence="1">Uncharacterized protein</fullName>
    </submittedName>
</protein>
<proteinExistence type="predicted"/>
<sequence>MTYAADAMPSTLQKFFDSLSHDAPDMVNFRFLALPASPYACAARVMNFSSLISTNNSCHPSIPIGSSNAYCLAETPQPRKIYRFWPNPGCMKSARSALPTSRAATLPTDAELDPFPGRQGDTENTRRLRSVRDRVGIGLLPSPGEVGASQLHHSARSLQGNPATQYCARTLCRYSLVSNRTDTYFR</sequence>
<dbReference type="Gramene" id="ONK77503">
    <property type="protein sequence ID" value="ONK77503"/>
    <property type="gene ID" value="A4U43_C02F7250"/>
</dbReference>
<accession>A0A5P1FIG8</accession>
<reference evidence="2" key="1">
    <citation type="journal article" date="2017" name="Nat. Commun.">
        <title>The asparagus genome sheds light on the origin and evolution of a young Y chromosome.</title>
        <authorList>
            <person name="Harkess A."/>
            <person name="Zhou J."/>
            <person name="Xu C."/>
            <person name="Bowers J.E."/>
            <person name="Van der Hulst R."/>
            <person name="Ayyampalayam S."/>
            <person name="Mercati F."/>
            <person name="Riccardi P."/>
            <person name="McKain M.R."/>
            <person name="Kakrana A."/>
            <person name="Tang H."/>
            <person name="Ray J."/>
            <person name="Groenendijk J."/>
            <person name="Arikit S."/>
            <person name="Mathioni S.M."/>
            <person name="Nakano M."/>
            <person name="Shan H."/>
            <person name="Telgmann-Rauber A."/>
            <person name="Kanno A."/>
            <person name="Yue Z."/>
            <person name="Chen H."/>
            <person name="Li W."/>
            <person name="Chen Y."/>
            <person name="Xu X."/>
            <person name="Zhang Y."/>
            <person name="Luo S."/>
            <person name="Chen H."/>
            <person name="Gao J."/>
            <person name="Mao Z."/>
            <person name="Pires J.C."/>
            <person name="Luo M."/>
            <person name="Kudrna D."/>
            <person name="Wing R.A."/>
            <person name="Meyers B.C."/>
            <person name="Yi K."/>
            <person name="Kong H."/>
            <person name="Lavrijsen P."/>
            <person name="Sunseri F."/>
            <person name="Falavigna A."/>
            <person name="Ye Y."/>
            <person name="Leebens-Mack J.H."/>
            <person name="Chen G."/>
        </authorList>
    </citation>
    <scope>NUCLEOTIDE SEQUENCE [LARGE SCALE GENOMIC DNA]</scope>
    <source>
        <strain evidence="2">cv. DH0086</strain>
    </source>
</reference>
<dbReference type="AlphaFoldDB" id="A0A5P1FIG8"/>
<gene>
    <name evidence="1" type="ORF">A4U43_C02F7250</name>
</gene>
<name>A0A5P1FIG8_ASPOF</name>
<dbReference type="Proteomes" id="UP000243459">
    <property type="component" value="Chromosome 2"/>
</dbReference>